<dbReference type="EMBL" id="CP094669">
    <property type="protein sequence ID" value="UOG74046.1"/>
    <property type="molecule type" value="Genomic_DNA"/>
</dbReference>
<organism evidence="1 2">
    <name type="scientific">Hymenobacter tibetensis</name>
    <dbReference type="NCBI Taxonomy" id="497967"/>
    <lineage>
        <taxon>Bacteria</taxon>
        <taxon>Pseudomonadati</taxon>
        <taxon>Bacteroidota</taxon>
        <taxon>Cytophagia</taxon>
        <taxon>Cytophagales</taxon>
        <taxon>Hymenobacteraceae</taxon>
        <taxon>Hymenobacter</taxon>
    </lineage>
</organism>
<accession>A0ABY4CUV1</accession>
<dbReference type="RefSeq" id="WP_243797216.1">
    <property type="nucleotide sequence ID" value="NZ_CP094669.1"/>
</dbReference>
<gene>
    <name evidence="1" type="ORF">MTX78_18220</name>
</gene>
<evidence type="ECO:0000313" key="2">
    <source>
        <dbReference type="Proteomes" id="UP000831113"/>
    </source>
</evidence>
<keyword evidence="2" id="KW-1185">Reference proteome</keyword>
<proteinExistence type="predicted"/>
<evidence type="ECO:0008006" key="3">
    <source>
        <dbReference type="Google" id="ProtNLM"/>
    </source>
</evidence>
<dbReference type="Proteomes" id="UP000831113">
    <property type="component" value="Chromosome"/>
</dbReference>
<sequence length="386" mass="41182">MENRVFSSNLTNPMGNAAQLSAFLDNSNGLQNSSPKFTSFTLPYTLPANQPYRHSFSAFEPDGDSLVYRAAQPTTGSFTAPAACGTPIQYATYPAGQFQDPITGQLVSYPAGQFSIAFPVLSFQAVNGVAVPYYNLNATTGELLTTPLAQVGDYSAPVQIDEYRRLNGIWILIGQVTRDVPYGVRNPGTNRNPTISSLQMAGAAPQPVEQAVVVRPGQSVSLTLTATDPDAGQALQLSSDVAAVVPGASFQAQGTNQGVLTWQVPATLPLGRYTVAVTVADNNCLQSGFEVRTLTFLVSNRTLATQGGRPQVLSAYPLPFHDRVQFKLPTAAVQPVTITDNLGRLVTTLKSRSDGSVEWLPSTDVAPGTYFARPADGGYVCRLLRQ</sequence>
<evidence type="ECO:0000313" key="1">
    <source>
        <dbReference type="EMBL" id="UOG74046.1"/>
    </source>
</evidence>
<reference evidence="1 2" key="1">
    <citation type="submission" date="2022-03" db="EMBL/GenBank/DDBJ databases">
        <title>Hymenobactersp. isolated from the air.</title>
        <authorList>
            <person name="Won M."/>
            <person name="Kwon S.-W."/>
        </authorList>
    </citation>
    <scope>NUCLEOTIDE SEQUENCE [LARGE SCALE GENOMIC DNA]</scope>
    <source>
        <strain evidence="1 2">KACC 21982</strain>
    </source>
</reference>
<name>A0ABY4CUV1_9BACT</name>
<protein>
    <recommendedName>
        <fullName evidence="3">T9SS type A sorting domain-containing protein</fullName>
    </recommendedName>
</protein>